<sequence length="119" mass="12539">MKVLTLTLLITTIYLAFLIKDLNAQYSAVMIDDTDGSAMSASVGGSSMGASYMGTSSKRGSYKGGSNVIIGKKPKSSIYTSGSKTYMDDGEGSVMMVNDKGDNFMMDRASGSYMSFSGV</sequence>
<evidence type="ECO:0000256" key="1">
    <source>
        <dbReference type="SAM" id="SignalP"/>
    </source>
</evidence>
<name>A0A0L0BRT0_LUCCU</name>
<dbReference type="AlphaFoldDB" id="A0A0L0BRT0"/>
<feature type="non-terminal residue" evidence="2">
    <location>
        <position position="119"/>
    </location>
</feature>
<dbReference type="Proteomes" id="UP000037069">
    <property type="component" value="Unassembled WGS sequence"/>
</dbReference>
<gene>
    <name evidence="2" type="ORF">FF38_04110</name>
</gene>
<comment type="caution">
    <text evidence="2">The sequence shown here is derived from an EMBL/GenBank/DDBJ whole genome shotgun (WGS) entry which is preliminary data.</text>
</comment>
<evidence type="ECO:0000313" key="2">
    <source>
        <dbReference type="EMBL" id="KNC22785.1"/>
    </source>
</evidence>
<dbReference type="OrthoDB" id="10542349at2759"/>
<proteinExistence type="predicted"/>
<accession>A0A0L0BRT0</accession>
<feature type="chain" id="PRO_5005535011" evidence="1">
    <location>
        <begin position="25"/>
        <end position="119"/>
    </location>
</feature>
<protein>
    <submittedName>
        <fullName evidence="2">Uncharacterized protein</fullName>
    </submittedName>
</protein>
<organism evidence="2 3">
    <name type="scientific">Lucilia cuprina</name>
    <name type="common">Green bottle fly</name>
    <name type="synonym">Australian sheep blowfly</name>
    <dbReference type="NCBI Taxonomy" id="7375"/>
    <lineage>
        <taxon>Eukaryota</taxon>
        <taxon>Metazoa</taxon>
        <taxon>Ecdysozoa</taxon>
        <taxon>Arthropoda</taxon>
        <taxon>Hexapoda</taxon>
        <taxon>Insecta</taxon>
        <taxon>Pterygota</taxon>
        <taxon>Neoptera</taxon>
        <taxon>Endopterygota</taxon>
        <taxon>Diptera</taxon>
        <taxon>Brachycera</taxon>
        <taxon>Muscomorpha</taxon>
        <taxon>Oestroidea</taxon>
        <taxon>Calliphoridae</taxon>
        <taxon>Luciliinae</taxon>
        <taxon>Lucilia</taxon>
    </lineage>
</organism>
<evidence type="ECO:0000313" key="3">
    <source>
        <dbReference type="Proteomes" id="UP000037069"/>
    </source>
</evidence>
<dbReference type="EMBL" id="JRES01001455">
    <property type="protein sequence ID" value="KNC22785.1"/>
    <property type="molecule type" value="Genomic_DNA"/>
</dbReference>
<feature type="signal peptide" evidence="1">
    <location>
        <begin position="1"/>
        <end position="24"/>
    </location>
</feature>
<keyword evidence="3" id="KW-1185">Reference proteome</keyword>
<keyword evidence="1" id="KW-0732">Signal</keyword>
<reference evidence="2 3" key="1">
    <citation type="journal article" date="2015" name="Nat. Commun.">
        <title>Lucilia cuprina genome unlocks parasitic fly biology to underpin future interventions.</title>
        <authorList>
            <person name="Anstead C.A."/>
            <person name="Korhonen P.K."/>
            <person name="Young N.D."/>
            <person name="Hall R.S."/>
            <person name="Jex A.R."/>
            <person name="Murali S.C."/>
            <person name="Hughes D.S."/>
            <person name="Lee S.F."/>
            <person name="Perry T."/>
            <person name="Stroehlein A.J."/>
            <person name="Ansell B.R."/>
            <person name="Breugelmans B."/>
            <person name="Hofmann A."/>
            <person name="Qu J."/>
            <person name="Dugan S."/>
            <person name="Lee S.L."/>
            <person name="Chao H."/>
            <person name="Dinh H."/>
            <person name="Han Y."/>
            <person name="Doddapaneni H.V."/>
            <person name="Worley K.C."/>
            <person name="Muzny D.M."/>
            <person name="Ioannidis P."/>
            <person name="Waterhouse R.M."/>
            <person name="Zdobnov E.M."/>
            <person name="James P.J."/>
            <person name="Bagnall N.H."/>
            <person name="Kotze A.C."/>
            <person name="Gibbs R.A."/>
            <person name="Richards S."/>
            <person name="Batterham P."/>
            <person name="Gasser R.B."/>
        </authorList>
    </citation>
    <scope>NUCLEOTIDE SEQUENCE [LARGE SCALE GENOMIC DNA]</scope>
    <source>
        <strain evidence="2 3">LS</strain>
        <tissue evidence="2">Full body</tissue>
    </source>
</reference>